<name>A0A6J5XKA9_PRUAR</name>
<keyword evidence="1" id="KW-1133">Transmembrane helix</keyword>
<dbReference type="EMBL" id="CAEKKB010000006">
    <property type="protein sequence ID" value="CAB4314280.1"/>
    <property type="molecule type" value="Genomic_DNA"/>
</dbReference>
<organism evidence="2 3">
    <name type="scientific">Prunus armeniaca</name>
    <name type="common">Apricot</name>
    <name type="synonym">Armeniaca vulgaris</name>
    <dbReference type="NCBI Taxonomy" id="36596"/>
    <lineage>
        <taxon>Eukaryota</taxon>
        <taxon>Viridiplantae</taxon>
        <taxon>Streptophyta</taxon>
        <taxon>Embryophyta</taxon>
        <taxon>Tracheophyta</taxon>
        <taxon>Spermatophyta</taxon>
        <taxon>Magnoliopsida</taxon>
        <taxon>eudicotyledons</taxon>
        <taxon>Gunneridae</taxon>
        <taxon>Pentapetalae</taxon>
        <taxon>rosids</taxon>
        <taxon>fabids</taxon>
        <taxon>Rosales</taxon>
        <taxon>Rosaceae</taxon>
        <taxon>Amygdaloideae</taxon>
        <taxon>Amygdaleae</taxon>
        <taxon>Prunus</taxon>
    </lineage>
</organism>
<feature type="transmembrane region" description="Helical" evidence="1">
    <location>
        <begin position="54"/>
        <end position="76"/>
    </location>
</feature>
<dbReference type="AlphaFoldDB" id="A0A6J5XKA9"/>
<keyword evidence="1" id="KW-0812">Transmembrane</keyword>
<proteinExistence type="predicted"/>
<protein>
    <submittedName>
        <fullName evidence="2">Uncharacterized protein</fullName>
    </submittedName>
</protein>
<evidence type="ECO:0000256" key="1">
    <source>
        <dbReference type="SAM" id="Phobius"/>
    </source>
</evidence>
<evidence type="ECO:0000313" key="2">
    <source>
        <dbReference type="EMBL" id="CAB4314280.1"/>
    </source>
</evidence>
<dbReference type="Proteomes" id="UP000507245">
    <property type="component" value="Unassembled WGS sequence"/>
</dbReference>
<keyword evidence="1" id="KW-0472">Membrane</keyword>
<sequence length="124" mass="13727">MPRTGARRLMSTRFAALLPRVLRYVLYLRKLATSGKIKQGAREAKSSSLLSRCFVTPIIVIYCFFSTLPISVLWAVEPETFPMVAFVTPPTQKLDLAGDTSAVLRTPLADSSVASTCQDKEMTR</sequence>
<reference evidence="3" key="1">
    <citation type="journal article" date="2020" name="Genome Biol.">
        <title>Gamete binning: chromosome-level and haplotype-resolved genome assembly enabled by high-throughput single-cell sequencing of gamete genomes.</title>
        <authorList>
            <person name="Campoy J.A."/>
            <person name="Sun H."/>
            <person name="Goel M."/>
            <person name="Jiao W.-B."/>
            <person name="Folz-Donahue K."/>
            <person name="Wang N."/>
            <person name="Rubio M."/>
            <person name="Liu C."/>
            <person name="Kukat C."/>
            <person name="Ruiz D."/>
            <person name="Huettel B."/>
            <person name="Schneeberger K."/>
        </authorList>
    </citation>
    <scope>NUCLEOTIDE SEQUENCE [LARGE SCALE GENOMIC DNA]</scope>
    <source>
        <strain evidence="3">cv. Rojo Pasion</strain>
    </source>
</reference>
<accession>A0A6J5XKA9</accession>
<evidence type="ECO:0000313" key="3">
    <source>
        <dbReference type="Proteomes" id="UP000507245"/>
    </source>
</evidence>
<gene>
    <name evidence="2" type="ORF">ORAREDHAP_LOCUS38594</name>
</gene>
<keyword evidence="3" id="KW-1185">Reference proteome</keyword>